<proteinExistence type="predicted"/>
<name>A0A2A2JQZ0_9BILA</name>
<protein>
    <submittedName>
        <fullName evidence="1">Uncharacterized protein</fullName>
    </submittedName>
</protein>
<reference evidence="1 2" key="1">
    <citation type="journal article" date="2017" name="Curr. Biol.">
        <title>Genome architecture and evolution of a unichromosomal asexual nematode.</title>
        <authorList>
            <person name="Fradin H."/>
            <person name="Zegar C."/>
            <person name="Gutwein M."/>
            <person name="Lucas J."/>
            <person name="Kovtun M."/>
            <person name="Corcoran D."/>
            <person name="Baugh L.R."/>
            <person name="Kiontke K."/>
            <person name="Gunsalus K."/>
            <person name="Fitch D.H."/>
            <person name="Piano F."/>
        </authorList>
    </citation>
    <scope>NUCLEOTIDE SEQUENCE [LARGE SCALE GENOMIC DNA]</scope>
    <source>
        <strain evidence="1">PF1309</strain>
    </source>
</reference>
<keyword evidence="2" id="KW-1185">Reference proteome</keyword>
<gene>
    <name evidence="1" type="ORF">WR25_05613</name>
</gene>
<comment type="caution">
    <text evidence="1">The sequence shown here is derived from an EMBL/GenBank/DDBJ whole genome shotgun (WGS) entry which is preliminary data.</text>
</comment>
<accession>A0A2A2JQZ0</accession>
<dbReference type="AlphaFoldDB" id="A0A2A2JQZ0"/>
<organism evidence="1 2">
    <name type="scientific">Diploscapter pachys</name>
    <dbReference type="NCBI Taxonomy" id="2018661"/>
    <lineage>
        <taxon>Eukaryota</taxon>
        <taxon>Metazoa</taxon>
        <taxon>Ecdysozoa</taxon>
        <taxon>Nematoda</taxon>
        <taxon>Chromadorea</taxon>
        <taxon>Rhabditida</taxon>
        <taxon>Rhabditina</taxon>
        <taxon>Rhabditomorpha</taxon>
        <taxon>Rhabditoidea</taxon>
        <taxon>Rhabditidae</taxon>
        <taxon>Diploscapter</taxon>
    </lineage>
</organism>
<sequence length="475" mass="54789">MKQLKACEQASIDPKWEDVCPEIPKVDKMGKSHAEKASLDEQRKAIEALFAKAESDRESLNLGSMNAELKLNIVQNLLNPKFTPLMEDKTVLNESLPSIVVSKLTNDYNLKQVYSLRRVCKSMRDFIDMQAEKHDLPKVPIGLRIMSPFVPTKLPTKWASMTERERDRLAELQVADSMRSYYDDLVSVAVYGATGDKQPMRTVRIKDIPKSIGPSFVRAFLIVNGLIISDSLIDSLLQMDLSCVEEAHFYDIVDCTLEEETKDQKIFQLLINLSNCMTVDFLGKDGFDASTIVSPAVYEQLQEFDESLEREDVIKTEEGVQENRADMRMRKEVRPSTKRIRRIVKSNVRRYAFHKFMTSGEVEPNISKNELKDKALNMIRDMKPKMHGRPRLALETLKRKINKNPKRFQTIYQKYVQRNRPAPVRPIQERIDAARARLTQEVGHIWRSSQTQSPRTNNIRRRLANFTLNNAQLNE</sequence>
<dbReference type="EMBL" id="LIAE01010276">
    <property type="protein sequence ID" value="PAV64105.1"/>
    <property type="molecule type" value="Genomic_DNA"/>
</dbReference>
<evidence type="ECO:0000313" key="2">
    <source>
        <dbReference type="Proteomes" id="UP000218231"/>
    </source>
</evidence>
<dbReference type="Proteomes" id="UP000218231">
    <property type="component" value="Unassembled WGS sequence"/>
</dbReference>
<evidence type="ECO:0000313" key="1">
    <source>
        <dbReference type="EMBL" id="PAV64105.1"/>
    </source>
</evidence>